<dbReference type="Proteomes" id="UP000444721">
    <property type="component" value="Unassembled WGS sequence"/>
</dbReference>
<feature type="compositionally biased region" description="Basic and acidic residues" evidence="1">
    <location>
        <begin position="89"/>
        <end position="98"/>
    </location>
</feature>
<dbReference type="VEuPathDB" id="AmoebaDB:NF0106440"/>
<dbReference type="RefSeq" id="XP_044567439.1">
    <property type="nucleotide sequence ID" value="XM_044701570.1"/>
</dbReference>
<keyword evidence="3" id="KW-1185">Reference proteome</keyword>
<dbReference type="VEuPathDB" id="AmoebaDB:FDP41_011189"/>
<feature type="compositionally biased region" description="Low complexity" evidence="1">
    <location>
        <begin position="59"/>
        <end position="73"/>
    </location>
</feature>
<sequence>MTESDVEALLQYVDAKKKVRMKVTPAIKTFADEHNFNPNQARSRFYERMRLIKLLKEQSTSSSTTSSTTATTTHNSKEMNVLPDVVSRLIKEEQQKQEQKKRKQQQVDDENDDVENDENEDEYDFDKLLVSTPGKVTTVKQSLSHTGHYLRNRIVSLTFTVASQPNINKMVKKLSNIKCRK</sequence>
<reference evidence="2 3" key="1">
    <citation type="journal article" date="2019" name="Sci. Rep.">
        <title>Nanopore sequencing improves the draft genome of the human pathogenic amoeba Naegleria fowleri.</title>
        <authorList>
            <person name="Liechti N."/>
            <person name="Schurch N."/>
            <person name="Bruggmann R."/>
            <person name="Wittwer M."/>
        </authorList>
    </citation>
    <scope>NUCLEOTIDE SEQUENCE [LARGE SCALE GENOMIC DNA]</scope>
    <source>
        <strain evidence="2 3">ATCC 30894</strain>
    </source>
</reference>
<dbReference type="GeneID" id="68118404"/>
<proteinExistence type="predicted"/>
<feature type="compositionally biased region" description="Acidic residues" evidence="1">
    <location>
        <begin position="107"/>
        <end position="124"/>
    </location>
</feature>
<evidence type="ECO:0000313" key="2">
    <source>
        <dbReference type="EMBL" id="KAF0982726.1"/>
    </source>
</evidence>
<gene>
    <name evidence="2" type="ORF">FDP41_011189</name>
</gene>
<feature type="region of interest" description="Disordered" evidence="1">
    <location>
        <begin position="56"/>
        <end position="127"/>
    </location>
</feature>
<dbReference type="EMBL" id="VFQX01000008">
    <property type="protein sequence ID" value="KAF0982726.1"/>
    <property type="molecule type" value="Genomic_DNA"/>
</dbReference>
<dbReference type="AlphaFoldDB" id="A0A6A5C4Q5"/>
<organism evidence="2 3">
    <name type="scientific">Naegleria fowleri</name>
    <name type="common">Brain eating amoeba</name>
    <dbReference type="NCBI Taxonomy" id="5763"/>
    <lineage>
        <taxon>Eukaryota</taxon>
        <taxon>Discoba</taxon>
        <taxon>Heterolobosea</taxon>
        <taxon>Tetramitia</taxon>
        <taxon>Eutetramitia</taxon>
        <taxon>Vahlkampfiidae</taxon>
        <taxon>Naegleria</taxon>
    </lineage>
</organism>
<protein>
    <submittedName>
        <fullName evidence="2">Uncharacterized protein</fullName>
    </submittedName>
</protein>
<dbReference type="OrthoDB" id="10560951at2759"/>
<evidence type="ECO:0000313" key="3">
    <source>
        <dbReference type="Proteomes" id="UP000444721"/>
    </source>
</evidence>
<comment type="caution">
    <text evidence="2">The sequence shown here is derived from an EMBL/GenBank/DDBJ whole genome shotgun (WGS) entry which is preliminary data.</text>
</comment>
<name>A0A6A5C4Q5_NAEFO</name>
<evidence type="ECO:0000256" key="1">
    <source>
        <dbReference type="SAM" id="MobiDB-lite"/>
    </source>
</evidence>
<accession>A0A6A5C4Q5</accession>